<evidence type="ECO:0000313" key="1">
    <source>
        <dbReference type="EMBL" id="KAK7367868.1"/>
    </source>
</evidence>
<organism evidence="1 2">
    <name type="scientific">Phaseolus coccineus</name>
    <name type="common">Scarlet runner bean</name>
    <name type="synonym">Phaseolus multiflorus</name>
    <dbReference type="NCBI Taxonomy" id="3886"/>
    <lineage>
        <taxon>Eukaryota</taxon>
        <taxon>Viridiplantae</taxon>
        <taxon>Streptophyta</taxon>
        <taxon>Embryophyta</taxon>
        <taxon>Tracheophyta</taxon>
        <taxon>Spermatophyta</taxon>
        <taxon>Magnoliopsida</taxon>
        <taxon>eudicotyledons</taxon>
        <taxon>Gunneridae</taxon>
        <taxon>Pentapetalae</taxon>
        <taxon>rosids</taxon>
        <taxon>fabids</taxon>
        <taxon>Fabales</taxon>
        <taxon>Fabaceae</taxon>
        <taxon>Papilionoideae</taxon>
        <taxon>50 kb inversion clade</taxon>
        <taxon>NPAAA clade</taxon>
        <taxon>indigoferoid/millettioid clade</taxon>
        <taxon>Phaseoleae</taxon>
        <taxon>Phaseolus</taxon>
    </lineage>
</organism>
<comment type="caution">
    <text evidence="1">The sequence shown here is derived from an EMBL/GenBank/DDBJ whole genome shotgun (WGS) entry which is preliminary data.</text>
</comment>
<gene>
    <name evidence="1" type="ORF">VNO80_09887</name>
</gene>
<evidence type="ECO:0000313" key="2">
    <source>
        <dbReference type="Proteomes" id="UP001374584"/>
    </source>
</evidence>
<protein>
    <submittedName>
        <fullName evidence="1">Uncharacterized protein</fullName>
    </submittedName>
</protein>
<reference evidence="1 2" key="1">
    <citation type="submission" date="2024-01" db="EMBL/GenBank/DDBJ databases">
        <title>The genomes of 5 underutilized Papilionoideae crops provide insights into root nodulation and disease resistanc.</title>
        <authorList>
            <person name="Jiang F."/>
        </authorList>
    </citation>
    <scope>NUCLEOTIDE SEQUENCE [LARGE SCALE GENOMIC DNA]</scope>
    <source>
        <strain evidence="1">JINMINGXINNONG_FW02</strain>
        <tissue evidence="1">Leaves</tissue>
    </source>
</reference>
<proteinExistence type="predicted"/>
<accession>A0AAN9NDE4</accession>
<keyword evidence="2" id="KW-1185">Reference proteome</keyword>
<dbReference type="Proteomes" id="UP001374584">
    <property type="component" value="Unassembled WGS sequence"/>
</dbReference>
<sequence length="75" mass="8769">MLPCIYLLKTRPRRWCLSLSLTFAFSFRSLFHHTNFQDLKHGRFKTGIEEASVHQGRTASPRNEWAHFNCEGGQC</sequence>
<name>A0AAN9NDE4_PHACN</name>
<dbReference type="EMBL" id="JAYMYR010000004">
    <property type="protein sequence ID" value="KAK7367868.1"/>
    <property type="molecule type" value="Genomic_DNA"/>
</dbReference>
<dbReference type="AlphaFoldDB" id="A0AAN9NDE4"/>